<evidence type="ECO:0000313" key="3">
    <source>
        <dbReference type="EMBL" id="CAI9762900.1"/>
    </source>
</evidence>
<dbReference type="AlphaFoldDB" id="A0AAD1Z848"/>
<dbReference type="InterPro" id="IPR002110">
    <property type="entry name" value="Ankyrin_rpt"/>
</dbReference>
<dbReference type="PANTHER" id="PTHR24184:SF11">
    <property type="entry name" value="ANKYRIN REPEAT AND SOCS BOX CONTAINING 3"/>
    <property type="match status" value="1"/>
</dbReference>
<dbReference type="SMART" id="SM00248">
    <property type="entry name" value="ANK"/>
    <property type="match status" value="3"/>
</dbReference>
<dbReference type="Gene3D" id="2.160.10.10">
    <property type="entry name" value="Hexapeptide repeat proteins"/>
    <property type="match status" value="1"/>
</dbReference>
<dbReference type="SUPFAM" id="SSF51161">
    <property type="entry name" value="Trimeric LpxA-like enzymes"/>
    <property type="match status" value="1"/>
</dbReference>
<evidence type="ECO:0000313" key="4">
    <source>
        <dbReference type="Proteomes" id="UP000834106"/>
    </source>
</evidence>
<sequence length="289" mass="30774">MVVVVVVVSLPSCHFSRVKQRRRRLVQNATISGDVYIHPSAKVHPTAKIGPNISISVNARIGAGVTCVPRQLGAVMVVDFAVADVAVVVRLNSLLRFDAKNGNSTSFRPDVNERDLKGESALSLAVKFGNVDSVQVLIESGSTIDNKNDRFLHETAASGQVDLMEILCLGYVDIDLNSVNSQNQTALHVATIHGHVEALQFLLSIGSDPDITDSNGWTPLHFIRRCPYDARRGGGGVTVVVVVVMSTVVTASLVGAVGVVVLWSSKMGCGYCWCCSGGGGETLVMVRCC</sequence>
<feature type="transmembrane region" description="Helical" evidence="2">
    <location>
        <begin position="235"/>
        <end position="263"/>
    </location>
</feature>
<dbReference type="PROSITE" id="PS50088">
    <property type="entry name" value="ANK_REPEAT"/>
    <property type="match status" value="2"/>
</dbReference>
<dbReference type="SUPFAM" id="SSF48403">
    <property type="entry name" value="Ankyrin repeat"/>
    <property type="match status" value="1"/>
</dbReference>
<keyword evidence="2" id="KW-0812">Transmembrane</keyword>
<evidence type="ECO:0000256" key="2">
    <source>
        <dbReference type="SAM" id="Phobius"/>
    </source>
</evidence>
<dbReference type="InterPro" id="IPR011004">
    <property type="entry name" value="Trimer_LpxA-like_sf"/>
</dbReference>
<keyword evidence="2" id="KW-1133">Transmembrane helix</keyword>
<dbReference type="Pfam" id="PF12796">
    <property type="entry name" value="Ank_2"/>
    <property type="match status" value="1"/>
</dbReference>
<keyword evidence="4" id="KW-1185">Reference proteome</keyword>
<dbReference type="EMBL" id="OU503041">
    <property type="protein sequence ID" value="CAI9762900.1"/>
    <property type="molecule type" value="Genomic_DNA"/>
</dbReference>
<evidence type="ECO:0000256" key="1">
    <source>
        <dbReference type="PROSITE-ProRule" id="PRU00023"/>
    </source>
</evidence>
<dbReference type="Proteomes" id="UP000834106">
    <property type="component" value="Chromosome 6"/>
</dbReference>
<proteinExistence type="predicted"/>
<dbReference type="PANTHER" id="PTHR24184">
    <property type="entry name" value="SI:CH211-189E2.2"/>
    <property type="match status" value="1"/>
</dbReference>
<keyword evidence="1" id="KW-0040">ANK repeat</keyword>
<feature type="repeat" description="ANK" evidence="1">
    <location>
        <begin position="117"/>
        <end position="149"/>
    </location>
</feature>
<dbReference type="PROSITE" id="PS50297">
    <property type="entry name" value="ANK_REP_REGION"/>
    <property type="match status" value="2"/>
</dbReference>
<gene>
    <name evidence="3" type="ORF">FPE_LOCUS10330</name>
</gene>
<dbReference type="Gene3D" id="1.25.40.20">
    <property type="entry name" value="Ankyrin repeat-containing domain"/>
    <property type="match status" value="1"/>
</dbReference>
<protein>
    <submittedName>
        <fullName evidence="3">Uncharacterized protein</fullName>
    </submittedName>
</protein>
<keyword evidence="2" id="KW-0472">Membrane</keyword>
<name>A0AAD1Z848_9LAMI</name>
<organism evidence="3 4">
    <name type="scientific">Fraxinus pennsylvanica</name>
    <dbReference type="NCBI Taxonomy" id="56036"/>
    <lineage>
        <taxon>Eukaryota</taxon>
        <taxon>Viridiplantae</taxon>
        <taxon>Streptophyta</taxon>
        <taxon>Embryophyta</taxon>
        <taxon>Tracheophyta</taxon>
        <taxon>Spermatophyta</taxon>
        <taxon>Magnoliopsida</taxon>
        <taxon>eudicotyledons</taxon>
        <taxon>Gunneridae</taxon>
        <taxon>Pentapetalae</taxon>
        <taxon>asterids</taxon>
        <taxon>lamiids</taxon>
        <taxon>Lamiales</taxon>
        <taxon>Oleaceae</taxon>
        <taxon>Oleeae</taxon>
        <taxon>Fraxinus</taxon>
    </lineage>
</organism>
<feature type="repeat" description="ANK" evidence="1">
    <location>
        <begin position="182"/>
        <end position="214"/>
    </location>
</feature>
<accession>A0AAD1Z848</accession>
<dbReference type="InterPro" id="IPR036770">
    <property type="entry name" value="Ankyrin_rpt-contain_sf"/>
</dbReference>
<reference evidence="3" key="1">
    <citation type="submission" date="2023-05" db="EMBL/GenBank/DDBJ databases">
        <authorList>
            <person name="Huff M."/>
        </authorList>
    </citation>
    <scope>NUCLEOTIDE SEQUENCE</scope>
</reference>
<dbReference type="Pfam" id="PF00023">
    <property type="entry name" value="Ank"/>
    <property type="match status" value="1"/>
</dbReference>